<evidence type="ECO:0000256" key="3">
    <source>
        <dbReference type="ARBA" id="ARBA00022723"/>
    </source>
</evidence>
<dbReference type="PANTHER" id="PTHR42891">
    <property type="entry name" value="D-GLYCERO-BETA-D-MANNO-HEPTOSE-1,7-BISPHOSPHATE 7-PHOSPHATASE"/>
    <property type="match status" value="1"/>
</dbReference>
<dbReference type="Pfam" id="PF13242">
    <property type="entry name" value="Hydrolase_like"/>
    <property type="match status" value="1"/>
</dbReference>
<dbReference type="GO" id="GO:0005737">
    <property type="term" value="C:cytoplasm"/>
    <property type="evidence" value="ECO:0007669"/>
    <property type="project" value="UniProtKB-SubCell"/>
</dbReference>
<dbReference type="OrthoDB" id="9803871at2"/>
<feature type="binding site" evidence="10">
    <location>
        <position position="138"/>
    </location>
    <ligand>
        <name>Mg(2+)</name>
        <dbReference type="ChEBI" id="CHEBI:18420"/>
    </ligand>
</feature>
<evidence type="ECO:0000256" key="10">
    <source>
        <dbReference type="PIRSR" id="PIRSR004682-4"/>
    </source>
</evidence>
<evidence type="ECO:0000256" key="9">
    <source>
        <dbReference type="PIRSR" id="PIRSR004682-3"/>
    </source>
</evidence>
<comment type="cofactor">
    <cofactor evidence="10">
        <name>Mg(2+)</name>
        <dbReference type="ChEBI" id="CHEBI:18420"/>
    </cofactor>
</comment>
<protein>
    <recommendedName>
        <fullName evidence="6 7">D,D-heptose 1,7-bisphosphate phosphatase</fullName>
        <ecNumber evidence="7">3.1.3.-</ecNumber>
    </recommendedName>
</protein>
<dbReference type="NCBIfam" id="TIGR01662">
    <property type="entry name" value="HAD-SF-IIIA"/>
    <property type="match status" value="1"/>
</dbReference>
<dbReference type="GO" id="GO:0016791">
    <property type="term" value="F:phosphatase activity"/>
    <property type="evidence" value="ECO:0007669"/>
    <property type="project" value="InterPro"/>
</dbReference>
<dbReference type="GO" id="GO:0005975">
    <property type="term" value="P:carbohydrate metabolic process"/>
    <property type="evidence" value="ECO:0007669"/>
    <property type="project" value="InterPro"/>
</dbReference>
<dbReference type="EC" id="3.1.3.-" evidence="7"/>
<gene>
    <name evidence="11" type="ORF">C8N47_101138</name>
</gene>
<proteinExistence type="inferred from homology"/>
<dbReference type="InterPro" id="IPR004446">
    <property type="entry name" value="Heptose_bisP_phosphatase"/>
</dbReference>
<feature type="site" description="Stabilizes the phosphoryl group" evidence="9">
    <location>
        <position position="61"/>
    </location>
</feature>
<dbReference type="Proteomes" id="UP000243525">
    <property type="component" value="Unassembled WGS sequence"/>
</dbReference>
<evidence type="ECO:0000256" key="5">
    <source>
        <dbReference type="ARBA" id="ARBA00023277"/>
    </source>
</evidence>
<evidence type="ECO:0000256" key="1">
    <source>
        <dbReference type="ARBA" id="ARBA00004496"/>
    </source>
</evidence>
<feature type="active site" description="Proton donor" evidence="8">
    <location>
        <position position="19"/>
    </location>
</feature>
<feature type="site" description="Stabilizes the phosphoryl group" evidence="9">
    <location>
        <position position="112"/>
    </location>
</feature>
<evidence type="ECO:0000313" key="11">
    <source>
        <dbReference type="EMBL" id="PTN10489.1"/>
    </source>
</evidence>
<dbReference type="NCBIfam" id="TIGR01656">
    <property type="entry name" value="Histidinol-ppas"/>
    <property type="match status" value="1"/>
</dbReference>
<reference evidence="11 12" key="1">
    <citation type="submission" date="2018-04" db="EMBL/GenBank/DDBJ databases">
        <title>Genomic Encyclopedia of Archaeal and Bacterial Type Strains, Phase II (KMG-II): from individual species to whole genera.</title>
        <authorList>
            <person name="Goeker M."/>
        </authorList>
    </citation>
    <scope>NUCLEOTIDE SEQUENCE [LARGE SCALE GENOMIC DNA]</scope>
    <source>
        <strain evidence="11 12">DSM 28823</strain>
    </source>
</reference>
<keyword evidence="3 10" id="KW-0479">Metal-binding</keyword>
<comment type="similarity">
    <text evidence="7">Belongs to the gmhB family.</text>
</comment>
<evidence type="ECO:0000256" key="4">
    <source>
        <dbReference type="ARBA" id="ARBA00022801"/>
    </source>
</evidence>
<comment type="subcellular location">
    <subcellularLocation>
        <location evidence="1 7">Cytoplasm</location>
    </subcellularLocation>
</comment>
<keyword evidence="10" id="KW-0460">Magnesium</keyword>
<feature type="binding site" evidence="10">
    <location>
        <position position="17"/>
    </location>
    <ligand>
        <name>Mg(2+)</name>
        <dbReference type="ChEBI" id="CHEBI:18420"/>
    </ligand>
</feature>
<evidence type="ECO:0000256" key="8">
    <source>
        <dbReference type="PIRSR" id="PIRSR004682-1"/>
    </source>
</evidence>
<dbReference type="InterPro" id="IPR006549">
    <property type="entry name" value="HAD-SF_hydro_IIIA"/>
</dbReference>
<dbReference type="EMBL" id="QAAD01000001">
    <property type="protein sequence ID" value="PTN10489.1"/>
    <property type="molecule type" value="Genomic_DNA"/>
</dbReference>
<evidence type="ECO:0000256" key="6">
    <source>
        <dbReference type="ARBA" id="ARBA00031828"/>
    </source>
</evidence>
<evidence type="ECO:0000313" key="12">
    <source>
        <dbReference type="Proteomes" id="UP000243525"/>
    </source>
</evidence>
<dbReference type="InterPro" id="IPR036412">
    <property type="entry name" value="HAD-like_sf"/>
</dbReference>
<dbReference type="InterPro" id="IPR023214">
    <property type="entry name" value="HAD_sf"/>
</dbReference>
<dbReference type="SUPFAM" id="SSF56784">
    <property type="entry name" value="HAD-like"/>
    <property type="match status" value="1"/>
</dbReference>
<keyword evidence="2 7" id="KW-0963">Cytoplasm</keyword>
<dbReference type="RefSeq" id="WP_107820590.1">
    <property type="nucleotide sequence ID" value="NZ_QAAD01000001.1"/>
</dbReference>
<evidence type="ECO:0000256" key="7">
    <source>
        <dbReference type="PIRNR" id="PIRNR004682"/>
    </source>
</evidence>
<keyword evidence="12" id="KW-1185">Reference proteome</keyword>
<dbReference type="PIRSF" id="PIRSF004682">
    <property type="entry name" value="GmhB"/>
    <property type="match status" value="1"/>
</dbReference>
<dbReference type="AlphaFoldDB" id="A0A2T5C6A8"/>
<dbReference type="Gene3D" id="3.40.50.1000">
    <property type="entry name" value="HAD superfamily/HAD-like"/>
    <property type="match status" value="1"/>
</dbReference>
<dbReference type="InterPro" id="IPR006543">
    <property type="entry name" value="Histidinol-phos"/>
</dbReference>
<keyword evidence="5 7" id="KW-0119">Carbohydrate metabolism</keyword>
<accession>A0A2T5C6A8</accession>
<sequence length="188" mass="20714">MSLEDLQIDKRWTLFLDRDGVINQKIDGDYVRNLDQFVVLDGVVEALARLSEVFGRIIVVTNQQRVGKGLMSMAEVEAIHASLSRELEQAGGRIDRFYVAPQLKSANSEFRKPQTGMALSARTDFPEIDFAKSIMVGDSASDIEFGHRLGMVTCLVGNLSASTRADFQLHSLADLPDLILPTANADSN</sequence>
<name>A0A2T5C6A8_9BACT</name>
<dbReference type="PANTHER" id="PTHR42891:SF1">
    <property type="entry name" value="D-GLYCERO-BETA-D-MANNO-HEPTOSE-1,7-BISPHOSPHATE 7-PHOSPHATASE"/>
    <property type="match status" value="1"/>
</dbReference>
<comment type="caution">
    <text evidence="11">The sequence shown here is derived from an EMBL/GenBank/DDBJ whole genome shotgun (WGS) entry which is preliminary data.</text>
</comment>
<dbReference type="GO" id="GO:0046872">
    <property type="term" value="F:metal ion binding"/>
    <property type="evidence" value="ECO:0007669"/>
    <property type="project" value="UniProtKB-KW"/>
</dbReference>
<keyword evidence="4 7" id="KW-0378">Hydrolase</keyword>
<feature type="site" description="Stabilizes the phosphoryl group" evidence="9">
    <location>
        <position position="111"/>
    </location>
</feature>
<feature type="binding site" evidence="10">
    <location>
        <position position="19"/>
    </location>
    <ligand>
        <name>Mg(2+)</name>
        <dbReference type="ChEBI" id="CHEBI:18420"/>
    </ligand>
</feature>
<organism evidence="11 12">
    <name type="scientific">Mangrovibacterium marinum</name>
    <dbReference type="NCBI Taxonomy" id="1639118"/>
    <lineage>
        <taxon>Bacteria</taxon>
        <taxon>Pseudomonadati</taxon>
        <taxon>Bacteroidota</taxon>
        <taxon>Bacteroidia</taxon>
        <taxon>Marinilabiliales</taxon>
        <taxon>Prolixibacteraceae</taxon>
        <taxon>Mangrovibacterium</taxon>
    </lineage>
</organism>
<evidence type="ECO:0000256" key="2">
    <source>
        <dbReference type="ARBA" id="ARBA00022490"/>
    </source>
</evidence>
<feature type="active site" description="Nucleophile" evidence="8">
    <location>
        <position position="17"/>
    </location>
</feature>